<dbReference type="PANTHER" id="PTHR11236:SF50">
    <property type="entry name" value="AMINODEOXYCHORISMATE SYNTHASE COMPONENT 1"/>
    <property type="match status" value="1"/>
</dbReference>
<evidence type="ECO:0000313" key="2">
    <source>
        <dbReference type="EMBL" id="GAG35329.1"/>
    </source>
</evidence>
<dbReference type="AlphaFoldDB" id="X0WWH0"/>
<comment type="caution">
    <text evidence="2">The sequence shown here is derived from an EMBL/GenBank/DDBJ whole genome shotgun (WGS) entry which is preliminary data.</text>
</comment>
<dbReference type="GO" id="GO:0000162">
    <property type="term" value="P:L-tryptophan biosynthetic process"/>
    <property type="evidence" value="ECO:0007669"/>
    <property type="project" value="TreeGrafter"/>
</dbReference>
<evidence type="ECO:0000259" key="1">
    <source>
        <dbReference type="Pfam" id="PF04715"/>
    </source>
</evidence>
<feature type="non-terminal residue" evidence="2">
    <location>
        <position position="240"/>
    </location>
</feature>
<dbReference type="InterPro" id="IPR019999">
    <property type="entry name" value="Anth_synth_I-like"/>
</dbReference>
<name>X0WWH0_9ZZZZ</name>
<protein>
    <recommendedName>
        <fullName evidence="1">Anthranilate synthase component I N-terminal domain-containing protein</fullName>
    </recommendedName>
</protein>
<gene>
    <name evidence="2" type="ORF">S01H1_74244</name>
</gene>
<accession>X0WWH0</accession>
<sequence length="240" mass="27967">YMTTGTVTANNKTILCKLHYKRIRASANLPGLSEIFSRLELASILGANSAKADADRFSYWAAWPKDVFEFRAGQKNPFGKLQQALDRYKLERDYNNDLPKGICRGGWVGYFSYELGRYIEKLPETTIDDLEMPLIRLCFYDRLICYDHIERTCWLIALQLPNETETPEEKLAALEGLLAKSQEIRVKPPCPADLDNIDFSQIRCNMNKDYYLQTVEKIKRYIYDGDVYQINFSQRFECDY</sequence>
<feature type="non-terminal residue" evidence="2">
    <location>
        <position position="1"/>
    </location>
</feature>
<dbReference type="Pfam" id="PF04715">
    <property type="entry name" value="Anth_synt_I_N"/>
    <property type="match status" value="1"/>
</dbReference>
<dbReference type="GO" id="GO:0046820">
    <property type="term" value="F:4-amino-4-deoxychorismate synthase activity"/>
    <property type="evidence" value="ECO:0007669"/>
    <property type="project" value="TreeGrafter"/>
</dbReference>
<dbReference type="InterPro" id="IPR006805">
    <property type="entry name" value="Anth_synth_I_N"/>
</dbReference>
<dbReference type="PANTHER" id="PTHR11236">
    <property type="entry name" value="AMINOBENZOATE/ANTHRANILATE SYNTHASE"/>
    <property type="match status" value="1"/>
</dbReference>
<dbReference type="EMBL" id="BARS01049654">
    <property type="protein sequence ID" value="GAG35329.1"/>
    <property type="molecule type" value="Genomic_DNA"/>
</dbReference>
<dbReference type="InterPro" id="IPR005801">
    <property type="entry name" value="ADC_synthase"/>
</dbReference>
<dbReference type="Gene3D" id="3.60.120.10">
    <property type="entry name" value="Anthranilate synthase"/>
    <property type="match status" value="1"/>
</dbReference>
<proteinExistence type="predicted"/>
<dbReference type="SUPFAM" id="SSF56322">
    <property type="entry name" value="ADC synthase"/>
    <property type="match status" value="1"/>
</dbReference>
<feature type="domain" description="Anthranilate synthase component I N-terminal" evidence="1">
    <location>
        <begin position="74"/>
        <end position="155"/>
    </location>
</feature>
<organism evidence="2">
    <name type="scientific">marine sediment metagenome</name>
    <dbReference type="NCBI Taxonomy" id="412755"/>
    <lineage>
        <taxon>unclassified sequences</taxon>
        <taxon>metagenomes</taxon>
        <taxon>ecological metagenomes</taxon>
    </lineage>
</organism>
<reference evidence="2" key="1">
    <citation type="journal article" date="2014" name="Front. Microbiol.">
        <title>High frequency of phylogenetically diverse reductive dehalogenase-homologous genes in deep subseafloor sedimentary metagenomes.</title>
        <authorList>
            <person name="Kawai M."/>
            <person name="Futagami T."/>
            <person name="Toyoda A."/>
            <person name="Takaki Y."/>
            <person name="Nishi S."/>
            <person name="Hori S."/>
            <person name="Arai W."/>
            <person name="Tsubouchi T."/>
            <person name="Morono Y."/>
            <person name="Uchiyama I."/>
            <person name="Ito T."/>
            <person name="Fujiyama A."/>
            <person name="Inagaki F."/>
            <person name="Takami H."/>
        </authorList>
    </citation>
    <scope>NUCLEOTIDE SEQUENCE</scope>
    <source>
        <strain evidence="2">Expedition CK06-06</strain>
    </source>
</reference>